<dbReference type="PANTHER" id="PTHR40661">
    <property type="match status" value="1"/>
</dbReference>
<evidence type="ECO:0000259" key="5">
    <source>
        <dbReference type="Pfam" id="PF07022"/>
    </source>
</evidence>
<dbReference type="Proteomes" id="UP000482487">
    <property type="component" value="Unassembled WGS sequence"/>
</dbReference>
<evidence type="ECO:0000313" key="7">
    <source>
        <dbReference type="Proteomes" id="UP000482487"/>
    </source>
</evidence>
<dbReference type="InterPro" id="IPR036286">
    <property type="entry name" value="LexA/Signal_pep-like_sf"/>
</dbReference>
<dbReference type="GO" id="GO:0003677">
    <property type="term" value="F:DNA binding"/>
    <property type="evidence" value="ECO:0007669"/>
    <property type="project" value="UniProtKB-KW"/>
</dbReference>
<evidence type="ECO:0000313" key="6">
    <source>
        <dbReference type="EMBL" id="MYL84154.1"/>
    </source>
</evidence>
<dbReference type="InterPro" id="IPR015927">
    <property type="entry name" value="Peptidase_S24_S26A/B/C"/>
</dbReference>
<dbReference type="OrthoDB" id="5455126at2"/>
<dbReference type="AlphaFoldDB" id="A0A7C9MW59"/>
<evidence type="ECO:0000259" key="4">
    <source>
        <dbReference type="Pfam" id="PF00717"/>
    </source>
</evidence>
<dbReference type="Gene3D" id="1.10.260.40">
    <property type="entry name" value="lambda repressor-like DNA-binding domains"/>
    <property type="match status" value="1"/>
</dbReference>
<organism evidence="6 7">
    <name type="scientific">Solidesulfovibrio aerotolerans</name>
    <dbReference type="NCBI Taxonomy" id="295255"/>
    <lineage>
        <taxon>Bacteria</taxon>
        <taxon>Pseudomonadati</taxon>
        <taxon>Thermodesulfobacteriota</taxon>
        <taxon>Desulfovibrionia</taxon>
        <taxon>Desulfovibrionales</taxon>
        <taxon>Desulfovibrionaceae</taxon>
        <taxon>Solidesulfovibrio</taxon>
    </lineage>
</organism>
<sequence length="223" mass="24806">MKPDLFEDAYARIQAATRTRTQTEIAAILGIKQSSISDAKKKNTIPDGWLVTLYRAFALEPDWILYGQEPICRREGFTAAVGVRETAVGYAAPPSRVTVYAMARTEPETGCWLREAQETIPLLESLSRPNLLVVKMDNASMEPILRRNAYVGLDCDDVRLRSGEIYGLDIPGEGLVIKRVVRDLEKQRLAILADNPSHQGQYLPLDNPGVTPIGKAVWVIQDI</sequence>
<protein>
    <submittedName>
        <fullName evidence="6">XRE family transcriptional regulator</fullName>
    </submittedName>
</protein>
<gene>
    <name evidence="6" type="ORF">GTA51_13560</name>
</gene>
<dbReference type="Pfam" id="PF00717">
    <property type="entry name" value="Peptidase_S24"/>
    <property type="match status" value="1"/>
</dbReference>
<feature type="domain" description="Peptidase S24/S26A/S26B/S26C" evidence="4">
    <location>
        <begin position="115"/>
        <end position="216"/>
    </location>
</feature>
<evidence type="ECO:0000256" key="1">
    <source>
        <dbReference type="ARBA" id="ARBA00023015"/>
    </source>
</evidence>
<dbReference type="InterPro" id="IPR010744">
    <property type="entry name" value="Phage_CI_N"/>
</dbReference>
<proteinExistence type="predicted"/>
<keyword evidence="2" id="KW-0238">DNA-binding</keyword>
<dbReference type="Pfam" id="PF07022">
    <property type="entry name" value="Phage_CI_repr"/>
    <property type="match status" value="1"/>
</dbReference>
<reference evidence="6 7" key="1">
    <citation type="submission" date="2020-01" db="EMBL/GenBank/DDBJ databases">
        <title>Genome sequence of Desulfovibrio aerotolerans DSM 16695(T).</title>
        <authorList>
            <person name="Karnachuk O."/>
            <person name="Avakyan M."/>
            <person name="Mardanov A."/>
            <person name="Kadnikov V."/>
            <person name="Ravin N."/>
        </authorList>
    </citation>
    <scope>NUCLEOTIDE SEQUENCE [LARGE SCALE GENOMIC DNA]</scope>
    <source>
        <strain evidence="6 7">DSM 16695</strain>
    </source>
</reference>
<dbReference type="RefSeq" id="WP_160961902.1">
    <property type="nucleotide sequence ID" value="NZ_WVUD01000026.1"/>
</dbReference>
<accession>A0A7C9MW59</accession>
<keyword evidence="3" id="KW-0804">Transcription</keyword>
<dbReference type="PANTHER" id="PTHR40661:SF1">
    <property type="entry name" value="HTH CRO_C1-TYPE DOMAIN-CONTAINING PROTEIN"/>
    <property type="match status" value="1"/>
</dbReference>
<dbReference type="InterPro" id="IPR010982">
    <property type="entry name" value="Lambda_DNA-bd_dom_sf"/>
</dbReference>
<comment type="caution">
    <text evidence="6">The sequence shown here is derived from an EMBL/GenBank/DDBJ whole genome shotgun (WGS) entry which is preliminary data.</text>
</comment>
<dbReference type="EMBL" id="WVUD01000026">
    <property type="protein sequence ID" value="MYL84154.1"/>
    <property type="molecule type" value="Genomic_DNA"/>
</dbReference>
<keyword evidence="7" id="KW-1185">Reference proteome</keyword>
<name>A0A7C9MW59_9BACT</name>
<dbReference type="CDD" id="cd06462">
    <property type="entry name" value="Peptidase_S24_S26"/>
    <property type="match status" value="1"/>
</dbReference>
<dbReference type="GO" id="GO:0045892">
    <property type="term" value="P:negative regulation of DNA-templated transcription"/>
    <property type="evidence" value="ECO:0007669"/>
    <property type="project" value="InterPro"/>
</dbReference>
<feature type="domain" description="Bacteriophage CI repressor N-terminal" evidence="5">
    <location>
        <begin position="11"/>
        <end position="70"/>
    </location>
</feature>
<dbReference type="SUPFAM" id="SSF47413">
    <property type="entry name" value="lambda repressor-like DNA-binding domains"/>
    <property type="match status" value="1"/>
</dbReference>
<evidence type="ECO:0000256" key="3">
    <source>
        <dbReference type="ARBA" id="ARBA00023163"/>
    </source>
</evidence>
<dbReference type="Gene3D" id="2.10.109.10">
    <property type="entry name" value="Umud Fragment, subunit A"/>
    <property type="match status" value="1"/>
</dbReference>
<dbReference type="SUPFAM" id="SSF51306">
    <property type="entry name" value="LexA/Signal peptidase"/>
    <property type="match status" value="1"/>
</dbReference>
<evidence type="ECO:0000256" key="2">
    <source>
        <dbReference type="ARBA" id="ARBA00023125"/>
    </source>
</evidence>
<keyword evidence="1" id="KW-0805">Transcription regulation</keyword>